<dbReference type="PROSITE" id="PS50297">
    <property type="entry name" value="ANK_REP_REGION"/>
    <property type="match status" value="1"/>
</dbReference>
<reference evidence="3" key="1">
    <citation type="journal article" date="2020" name="bioRxiv">
        <title>Comparative genomics of Chlamydomonas.</title>
        <authorList>
            <person name="Craig R.J."/>
            <person name="Hasan A.R."/>
            <person name="Ness R.W."/>
            <person name="Keightley P.D."/>
        </authorList>
    </citation>
    <scope>NUCLEOTIDE SEQUENCE</scope>
    <source>
        <strain evidence="3">CCAP 11/70</strain>
    </source>
</reference>
<feature type="region of interest" description="Disordered" evidence="2">
    <location>
        <begin position="1"/>
        <end position="32"/>
    </location>
</feature>
<dbReference type="InterPro" id="IPR002110">
    <property type="entry name" value="Ankyrin_rpt"/>
</dbReference>
<feature type="region of interest" description="Disordered" evidence="2">
    <location>
        <begin position="372"/>
        <end position="419"/>
    </location>
</feature>
<evidence type="ECO:0000313" key="3">
    <source>
        <dbReference type="EMBL" id="KAG2482770.1"/>
    </source>
</evidence>
<dbReference type="Pfam" id="PF00023">
    <property type="entry name" value="Ank"/>
    <property type="match status" value="1"/>
</dbReference>
<evidence type="ECO:0000313" key="4">
    <source>
        <dbReference type="Proteomes" id="UP000612055"/>
    </source>
</evidence>
<feature type="compositionally biased region" description="Pro residues" evidence="2">
    <location>
        <begin position="1"/>
        <end position="19"/>
    </location>
</feature>
<feature type="region of interest" description="Disordered" evidence="2">
    <location>
        <begin position="304"/>
        <end position="325"/>
    </location>
</feature>
<evidence type="ECO:0000256" key="2">
    <source>
        <dbReference type="SAM" id="MobiDB-lite"/>
    </source>
</evidence>
<dbReference type="EMBL" id="JAEHOE010000202">
    <property type="protein sequence ID" value="KAG2482770.1"/>
    <property type="molecule type" value="Genomic_DNA"/>
</dbReference>
<feature type="compositionally biased region" description="Low complexity" evidence="2">
    <location>
        <begin position="304"/>
        <end position="324"/>
    </location>
</feature>
<dbReference type="Gene3D" id="1.25.40.20">
    <property type="entry name" value="Ankyrin repeat-containing domain"/>
    <property type="match status" value="1"/>
</dbReference>
<name>A0A836BN86_9CHLO</name>
<proteinExistence type="predicted"/>
<protein>
    <submittedName>
        <fullName evidence="3">Uncharacterized protein</fullName>
    </submittedName>
</protein>
<dbReference type="AlphaFoldDB" id="A0A836BN86"/>
<dbReference type="OrthoDB" id="550627at2759"/>
<organism evidence="3 4">
    <name type="scientific">Edaphochlamys debaryana</name>
    <dbReference type="NCBI Taxonomy" id="47281"/>
    <lineage>
        <taxon>Eukaryota</taxon>
        <taxon>Viridiplantae</taxon>
        <taxon>Chlorophyta</taxon>
        <taxon>core chlorophytes</taxon>
        <taxon>Chlorophyceae</taxon>
        <taxon>CS clade</taxon>
        <taxon>Chlamydomonadales</taxon>
        <taxon>Chlamydomonadales incertae sedis</taxon>
        <taxon>Edaphochlamys</taxon>
    </lineage>
</organism>
<keyword evidence="4" id="KW-1185">Reference proteome</keyword>
<evidence type="ECO:0000256" key="1">
    <source>
        <dbReference type="PROSITE-ProRule" id="PRU00023"/>
    </source>
</evidence>
<feature type="compositionally biased region" description="Pro residues" evidence="2">
    <location>
        <begin position="402"/>
        <end position="417"/>
    </location>
</feature>
<dbReference type="InterPro" id="IPR036770">
    <property type="entry name" value="Ankyrin_rpt-contain_sf"/>
</dbReference>
<keyword evidence="1" id="KW-0040">ANK repeat</keyword>
<sequence>MTGPYPVEPPDPPPDPPPSGQGGRAAEAGATDWDAAWLSTALTRLASPGVDVDLTWVESGAWGDDPLDLGFCEVDGPGGEWLQALGAVGLEAVGTEPLQPQCSLEGAASHLPSAVASPAAAGAAEPPATGPEEAPLLDRAAAEVQAFTANPGGWLAAVSPGLGRKPHPQQQAAKQRVGLLLLGLQLRSPDESLPPVAEAALAEAWSGPAGWWPGAAEGPVLQVLRRRPDKMKPEHARRAPLPVRLGVDAEDREWWLVTTYSQRCAGCNRLYQHKVKPGTCRYAGHDFWKVSQLALALTPVEGGADAAAAPPVQPQPQAQPQAEAGLCAKRQSFRRPDGGIADLMVLMQPFASAWLTTEVVAGSAVLENGVEDAAGSGSGGDGRAAAGQGGPSPVAGDAGSGGPPPAKRPRQEPPPPWIESRDHVFGLLLSLASRPPDSLSAEALLLEWRALLSSVGREHLAAMRLPNGQCLAHWLATPPTHLDSASMQQQQPTEADADSPITQDVAVGLIEAAADAVGLQAWRQLLGCRDTSQGETPLHTAARFGHRLRVVAAMLHHANRSALRTETSSGRLPYEAAFRAGQRRAGELLLRAAEASPS</sequence>
<dbReference type="PROSITE" id="PS50088">
    <property type="entry name" value="ANK_REPEAT"/>
    <property type="match status" value="1"/>
</dbReference>
<accession>A0A836BN86</accession>
<feature type="compositionally biased region" description="Gly residues" evidence="2">
    <location>
        <begin position="376"/>
        <end position="390"/>
    </location>
</feature>
<gene>
    <name evidence="3" type="ORF">HYH03_018310</name>
</gene>
<comment type="caution">
    <text evidence="3">The sequence shown here is derived from an EMBL/GenBank/DDBJ whole genome shotgun (WGS) entry which is preliminary data.</text>
</comment>
<feature type="repeat" description="ANK" evidence="1">
    <location>
        <begin position="533"/>
        <end position="566"/>
    </location>
</feature>
<dbReference type="Proteomes" id="UP000612055">
    <property type="component" value="Unassembled WGS sequence"/>
</dbReference>